<evidence type="ECO:0000313" key="3">
    <source>
        <dbReference type="Proteomes" id="UP000637774"/>
    </source>
</evidence>
<keyword evidence="3" id="KW-1185">Reference proteome</keyword>
<organism evidence="2 3">
    <name type="scientific">Hymenobacter frigidus</name>
    <dbReference type="NCBI Taxonomy" id="1524095"/>
    <lineage>
        <taxon>Bacteria</taxon>
        <taxon>Pseudomonadati</taxon>
        <taxon>Bacteroidota</taxon>
        <taxon>Cytophagia</taxon>
        <taxon>Cytophagales</taxon>
        <taxon>Hymenobacteraceae</taxon>
        <taxon>Hymenobacter</taxon>
    </lineage>
</organism>
<accession>A0ABQ2A0P2</accession>
<dbReference type="RefSeq" id="WP_188560874.1">
    <property type="nucleotide sequence ID" value="NZ_BMGY01000006.1"/>
</dbReference>
<gene>
    <name evidence="2" type="ORF">GCM10011495_09360</name>
</gene>
<evidence type="ECO:0000256" key="1">
    <source>
        <dbReference type="SAM" id="SignalP"/>
    </source>
</evidence>
<feature type="chain" id="PRO_5046417379" evidence="1">
    <location>
        <begin position="22"/>
        <end position="107"/>
    </location>
</feature>
<dbReference type="EMBL" id="BMGY01000006">
    <property type="protein sequence ID" value="GGH81918.1"/>
    <property type="molecule type" value="Genomic_DNA"/>
</dbReference>
<protein>
    <submittedName>
        <fullName evidence="2">Uncharacterized protein</fullName>
    </submittedName>
</protein>
<name>A0ABQ2A0P2_9BACT</name>
<reference evidence="3" key="1">
    <citation type="journal article" date="2019" name="Int. J. Syst. Evol. Microbiol.">
        <title>The Global Catalogue of Microorganisms (GCM) 10K type strain sequencing project: providing services to taxonomists for standard genome sequencing and annotation.</title>
        <authorList>
            <consortium name="The Broad Institute Genomics Platform"/>
            <consortium name="The Broad Institute Genome Sequencing Center for Infectious Disease"/>
            <person name="Wu L."/>
            <person name="Ma J."/>
        </authorList>
    </citation>
    <scope>NUCLEOTIDE SEQUENCE [LARGE SCALE GENOMIC DNA]</scope>
    <source>
        <strain evidence="3">CGMCC 1.14966</strain>
    </source>
</reference>
<keyword evidence="1" id="KW-0732">Signal</keyword>
<proteinExistence type="predicted"/>
<feature type="signal peptide" evidence="1">
    <location>
        <begin position="1"/>
        <end position="21"/>
    </location>
</feature>
<dbReference type="Proteomes" id="UP000637774">
    <property type="component" value="Unassembled WGS sequence"/>
</dbReference>
<evidence type="ECO:0000313" key="2">
    <source>
        <dbReference type="EMBL" id="GGH81918.1"/>
    </source>
</evidence>
<comment type="caution">
    <text evidence="2">The sequence shown here is derived from an EMBL/GenBank/DDBJ whole genome shotgun (WGS) entry which is preliminary data.</text>
</comment>
<sequence>MSARLLLRLLTLLLGSFYLGSVCELDTEECKQNYAKECHAYVAARPEVNMPAAAVQPATPAAVLAAPRWQIMWAAVFPATPADRAWPRAESPPPQQRRYLWCAVLQV</sequence>